<protein>
    <submittedName>
        <fullName evidence="9">DUF421 domain-containing protein</fullName>
    </submittedName>
</protein>
<name>A0A3Q8WT43_9ACTO</name>
<keyword evidence="6 7" id="KW-0472">Membrane</keyword>
<comment type="subcellular location">
    <subcellularLocation>
        <location evidence="1">Cell membrane</location>
        <topology evidence="1">Multi-pass membrane protein</topology>
    </subcellularLocation>
</comment>
<sequence>MNWGEIVTPTMGYAELFLRGTAAYLGLTFLLRIVGRREAGGLGLGDLLVILLVVDAAGPGLLGEASTIGDSAILVVTVILWSVVIDAVSFRWPRLGLLFKPRPRPIIEDGRLNWSAMRRELMSASEVESQLRLHGVRDMSRVERAFIEPNGMVSIVMSEEPVNPEAQKHPDI</sequence>
<dbReference type="KEGG" id="fsl:EJO69_03885"/>
<keyword evidence="4 7" id="KW-0812">Transmembrane</keyword>
<feature type="domain" description="YetF C-terminal" evidence="8">
    <location>
        <begin position="94"/>
        <end position="160"/>
    </location>
</feature>
<accession>A0A3Q8WT43</accession>
<dbReference type="Gene3D" id="3.30.240.20">
    <property type="entry name" value="bsu07140 like domains"/>
    <property type="match status" value="1"/>
</dbReference>
<dbReference type="Proteomes" id="UP000270021">
    <property type="component" value="Chromosome"/>
</dbReference>
<evidence type="ECO:0000256" key="7">
    <source>
        <dbReference type="SAM" id="Phobius"/>
    </source>
</evidence>
<keyword evidence="5 7" id="KW-1133">Transmembrane helix</keyword>
<dbReference type="PANTHER" id="PTHR34582">
    <property type="entry name" value="UPF0702 TRANSMEMBRANE PROTEIN YCAP"/>
    <property type="match status" value="1"/>
</dbReference>
<proteinExistence type="inferred from homology"/>
<keyword evidence="10" id="KW-1185">Reference proteome</keyword>
<organism evidence="9 10">
    <name type="scientific">Flaviflexus salsibiostraticola</name>
    <dbReference type="NCBI Taxonomy" id="1282737"/>
    <lineage>
        <taxon>Bacteria</taxon>
        <taxon>Bacillati</taxon>
        <taxon>Actinomycetota</taxon>
        <taxon>Actinomycetes</taxon>
        <taxon>Actinomycetales</taxon>
        <taxon>Actinomycetaceae</taxon>
        <taxon>Flaviflexus</taxon>
    </lineage>
</organism>
<dbReference type="PANTHER" id="PTHR34582:SF6">
    <property type="entry name" value="UPF0702 TRANSMEMBRANE PROTEIN YCAP"/>
    <property type="match status" value="1"/>
</dbReference>
<dbReference type="EMBL" id="CP034438">
    <property type="protein sequence ID" value="AZN29544.1"/>
    <property type="molecule type" value="Genomic_DNA"/>
</dbReference>
<keyword evidence="3" id="KW-1003">Cell membrane</keyword>
<feature type="transmembrane region" description="Helical" evidence="7">
    <location>
        <begin position="41"/>
        <end position="61"/>
    </location>
</feature>
<dbReference type="GO" id="GO:0005886">
    <property type="term" value="C:plasma membrane"/>
    <property type="evidence" value="ECO:0007669"/>
    <property type="project" value="UniProtKB-SubCell"/>
</dbReference>
<evidence type="ECO:0000256" key="2">
    <source>
        <dbReference type="ARBA" id="ARBA00006448"/>
    </source>
</evidence>
<evidence type="ECO:0000256" key="3">
    <source>
        <dbReference type="ARBA" id="ARBA00022475"/>
    </source>
</evidence>
<evidence type="ECO:0000313" key="9">
    <source>
        <dbReference type="EMBL" id="AZN29544.1"/>
    </source>
</evidence>
<evidence type="ECO:0000256" key="6">
    <source>
        <dbReference type="ARBA" id="ARBA00023136"/>
    </source>
</evidence>
<feature type="transmembrane region" description="Helical" evidence="7">
    <location>
        <begin position="73"/>
        <end position="92"/>
    </location>
</feature>
<dbReference type="Pfam" id="PF04239">
    <property type="entry name" value="DUF421"/>
    <property type="match status" value="1"/>
</dbReference>
<dbReference type="OrthoDB" id="8617494at2"/>
<evidence type="ECO:0000259" key="8">
    <source>
        <dbReference type="Pfam" id="PF04239"/>
    </source>
</evidence>
<comment type="similarity">
    <text evidence="2">Belongs to the UPF0702 family.</text>
</comment>
<evidence type="ECO:0000256" key="4">
    <source>
        <dbReference type="ARBA" id="ARBA00022692"/>
    </source>
</evidence>
<gene>
    <name evidence="9" type="ORF">EJO69_03885</name>
</gene>
<dbReference type="RefSeq" id="WP_126039468.1">
    <property type="nucleotide sequence ID" value="NZ_CP034438.1"/>
</dbReference>
<evidence type="ECO:0000256" key="5">
    <source>
        <dbReference type="ARBA" id="ARBA00022989"/>
    </source>
</evidence>
<dbReference type="InterPro" id="IPR007353">
    <property type="entry name" value="DUF421"/>
</dbReference>
<feature type="transmembrane region" description="Helical" evidence="7">
    <location>
        <begin position="16"/>
        <end position="34"/>
    </location>
</feature>
<evidence type="ECO:0000256" key="1">
    <source>
        <dbReference type="ARBA" id="ARBA00004651"/>
    </source>
</evidence>
<dbReference type="InterPro" id="IPR023090">
    <property type="entry name" value="UPF0702_alpha/beta_dom_sf"/>
</dbReference>
<evidence type="ECO:0000313" key="10">
    <source>
        <dbReference type="Proteomes" id="UP000270021"/>
    </source>
</evidence>
<dbReference type="AlphaFoldDB" id="A0A3Q8WT43"/>
<reference evidence="9 10" key="1">
    <citation type="submission" date="2018-12" db="EMBL/GenBank/DDBJ databases">
        <title>Complete genome sequence of Flaviflexus salsibiostraticola KCTC 33148.</title>
        <authorList>
            <person name="Bae J.-W."/>
        </authorList>
    </citation>
    <scope>NUCLEOTIDE SEQUENCE [LARGE SCALE GENOMIC DNA]</scope>
    <source>
        <strain evidence="9 10">KCTC 33148</strain>
    </source>
</reference>